<proteinExistence type="predicted"/>
<accession>K1WW23</accession>
<dbReference type="Proteomes" id="UP000006753">
    <property type="component" value="Unassembled WGS sequence"/>
</dbReference>
<dbReference type="HOGENOM" id="CLU_1354879_0_0_1"/>
<evidence type="ECO:0000313" key="1">
    <source>
        <dbReference type="EMBL" id="EKD17216.1"/>
    </source>
</evidence>
<sequence length="202" mass="23412">MGSLPVTATGYISVGHQLHDRLKKLNDSLRRDVLVGTTLKDMEEFYENLITTIHPGYTDDEHTYAKEKKCWSWCYRDRFGYIDPPFPGISPFQDPSRIYLDAAEDQILPIFDTPYTMYFATLPPAPLWNPYVHLGEVIPLMQFAWRQHDRMKNGWRKGRRYGDLMAKMNASCPPIDAWVTLQLAVALIWQGWAYRGIGKPVK</sequence>
<gene>
    <name evidence="1" type="ORF">MBM_04793</name>
</gene>
<keyword evidence="2" id="KW-1185">Reference proteome</keyword>
<dbReference type="EMBL" id="JH921437">
    <property type="protein sequence ID" value="EKD17216.1"/>
    <property type="molecule type" value="Genomic_DNA"/>
</dbReference>
<dbReference type="InParanoid" id="K1WW23"/>
<dbReference type="OrthoDB" id="10293584at2759"/>
<reference evidence="1 2" key="1">
    <citation type="journal article" date="2012" name="BMC Genomics">
        <title>Sequencing the genome of Marssonina brunnea reveals fungus-poplar co-evolution.</title>
        <authorList>
            <person name="Zhu S."/>
            <person name="Cao Y.-Z."/>
            <person name="Jiang C."/>
            <person name="Tan B.-Y."/>
            <person name="Wang Z."/>
            <person name="Feng S."/>
            <person name="Zhang L."/>
            <person name="Su X.-H."/>
            <person name="Brejova B."/>
            <person name="Vinar T."/>
            <person name="Xu M."/>
            <person name="Wang M.-X."/>
            <person name="Zhang S.-G."/>
            <person name="Huang M.-R."/>
            <person name="Wu R."/>
            <person name="Zhou Y."/>
        </authorList>
    </citation>
    <scope>NUCLEOTIDE SEQUENCE [LARGE SCALE GENOMIC DNA]</scope>
    <source>
        <strain evidence="1 2">MB_m1</strain>
    </source>
</reference>
<dbReference type="KEGG" id="mbe:MBM_04793"/>
<organism evidence="1 2">
    <name type="scientific">Marssonina brunnea f. sp. multigermtubi (strain MB_m1)</name>
    <name type="common">Marssonina leaf spot fungus</name>
    <dbReference type="NCBI Taxonomy" id="1072389"/>
    <lineage>
        <taxon>Eukaryota</taxon>
        <taxon>Fungi</taxon>
        <taxon>Dikarya</taxon>
        <taxon>Ascomycota</taxon>
        <taxon>Pezizomycotina</taxon>
        <taxon>Leotiomycetes</taxon>
        <taxon>Helotiales</taxon>
        <taxon>Drepanopezizaceae</taxon>
        <taxon>Drepanopeziza</taxon>
    </lineage>
</organism>
<evidence type="ECO:0000313" key="2">
    <source>
        <dbReference type="Proteomes" id="UP000006753"/>
    </source>
</evidence>
<dbReference type="AlphaFoldDB" id="K1WW23"/>
<name>K1WW23_MARBU</name>
<protein>
    <submittedName>
        <fullName evidence="1">Uncharacterized protein</fullName>
    </submittedName>
</protein>